<evidence type="ECO:0000313" key="2">
    <source>
        <dbReference type="Proteomes" id="UP000252100"/>
    </source>
</evidence>
<dbReference type="AlphaFoldDB" id="A0A345BW35"/>
<protein>
    <submittedName>
        <fullName evidence="1">Uncharacterized protein</fullName>
    </submittedName>
</protein>
<dbReference type="KEGG" id="rue:DT065_03465"/>
<gene>
    <name evidence="1" type="ORF">DT065_03465</name>
</gene>
<evidence type="ECO:0000313" key="1">
    <source>
        <dbReference type="EMBL" id="AXF55166.1"/>
    </source>
</evidence>
<organism evidence="1 2">
    <name type="scientific">Salicibibacter kimchii</name>
    <dbReference type="NCBI Taxonomy" id="2099786"/>
    <lineage>
        <taxon>Bacteria</taxon>
        <taxon>Bacillati</taxon>
        <taxon>Bacillota</taxon>
        <taxon>Bacilli</taxon>
        <taxon>Bacillales</taxon>
        <taxon>Bacillaceae</taxon>
        <taxon>Salicibibacter</taxon>
    </lineage>
</organism>
<dbReference type="RefSeq" id="WP_114370902.1">
    <property type="nucleotide sequence ID" value="NZ_CP031092.1"/>
</dbReference>
<accession>A0A345BW35</accession>
<dbReference type="Proteomes" id="UP000252100">
    <property type="component" value="Chromosome"/>
</dbReference>
<keyword evidence="2" id="KW-1185">Reference proteome</keyword>
<name>A0A345BW35_9BACI</name>
<dbReference type="EMBL" id="CP031092">
    <property type="protein sequence ID" value="AXF55166.1"/>
    <property type="molecule type" value="Genomic_DNA"/>
</dbReference>
<sequence length="87" mass="9448">MPIRKADIKLFLLAHLQEIDCLPVISAGLLDEDLQQAVGFEVISPSQLSRKHRGVDPSLLSTIFVGSRATHSALSPKIIASHAVKNH</sequence>
<proteinExistence type="predicted"/>
<reference evidence="1 2" key="1">
    <citation type="journal article" date="2018" name="J. Microbiol.">
        <title>Salicibibacter kimchii gen. nov., sp. nov., a moderately halophilic and alkalitolerant bacterium in the family Bacillaceae, isolated from kimchi.</title>
        <authorList>
            <person name="Jang J.Y."/>
            <person name="Oh Y.J."/>
            <person name="Lim S.K."/>
            <person name="Park H.K."/>
            <person name="Lee C."/>
            <person name="Kim J.Y."/>
            <person name="Lee M.A."/>
            <person name="Choi H.J."/>
        </authorList>
    </citation>
    <scope>NUCLEOTIDE SEQUENCE [LARGE SCALE GENOMIC DNA]</scope>
    <source>
        <strain evidence="1 2">NKC1-1</strain>
    </source>
</reference>